<dbReference type="OrthoDB" id="3852498at2759"/>
<gene>
    <name evidence="3" type="ORF">RCC_05483</name>
</gene>
<proteinExistence type="predicted"/>
<sequence>MRQQGSLLSIFWTATALAAPVLVDEHIQQDPFNILDPQKWQNPDDMTWADYKPIPEASWVDPTRKGSMRNFNIALVPVDYPDMNFVVTQAANSTAFGNPLPIVSGMKRANVPSYYRDLLNMPQDLNYNHTLHEYWMEDSGGRFGVDLTAFGPYRMPRKSFQYGLDDGEGGFNEGECPEAPCSVDLRTDALGAWRAEVGNATADLYELVFILSAGQDESSSWQEFGEMKFDTKEDVSHAFGPPGNSSDNNWAPTRYVDWTSWASAASIWPNAGRGSSTQAESSGAAVYAHELSHLLGIGDNYNNPYSDPPRRSWTGIWSMMSRGSFNGPGGPHTRWQIPALQGSSLGSLHTVRDKLQLGLVDNSSMLMLSREDLKAVGTMVVNITARAVDEGETGLKGLRITMDTDKSPFCNITTDPFCDGGGFDSYDLEVIDRVGADSFTPDSGVLISKSKVDDSDPPFQWVIDANPQDIKLVDFIRPNGTEAMVTIGDYRQLADALFHAGTRSGSQFEHIDRENGLHFYIVNPHRDELGVLRYEVAARSLEGNTTNMHEIQMSDGNPSKTSFDERGGFCEFELTNSGSLSVANFTTSQNSSSSYAGYEIFRLSAEVEGAEWRVELPNEISVVKFGGKTLVSVAVGPEADAVENAVVKLTAVSESDGSVMVMKECEVQKGGVGKRYL</sequence>
<dbReference type="EMBL" id="FJUY01000007">
    <property type="protein sequence ID" value="CZT19632.1"/>
    <property type="molecule type" value="Genomic_DNA"/>
</dbReference>
<evidence type="ECO:0000313" key="4">
    <source>
        <dbReference type="Proteomes" id="UP000225277"/>
    </source>
</evidence>
<name>A0A2D3URA9_9PEZI</name>
<dbReference type="GO" id="GO:0006508">
    <property type="term" value="P:proteolysis"/>
    <property type="evidence" value="ECO:0007669"/>
    <property type="project" value="InterPro"/>
</dbReference>
<dbReference type="RefSeq" id="XP_023626522.1">
    <property type="nucleotide sequence ID" value="XM_023770754.1"/>
</dbReference>
<evidence type="ECO:0000259" key="2">
    <source>
        <dbReference type="Pfam" id="PF05547"/>
    </source>
</evidence>
<keyword evidence="4" id="KW-1185">Reference proteome</keyword>
<dbReference type="GO" id="GO:0008233">
    <property type="term" value="F:peptidase activity"/>
    <property type="evidence" value="ECO:0007669"/>
    <property type="project" value="InterPro"/>
</dbReference>
<protein>
    <recommendedName>
        <fullName evidence="2">Peptidase M6-like domain-containing protein</fullName>
    </recommendedName>
</protein>
<organism evidence="3 4">
    <name type="scientific">Ramularia collo-cygni</name>
    <dbReference type="NCBI Taxonomy" id="112498"/>
    <lineage>
        <taxon>Eukaryota</taxon>
        <taxon>Fungi</taxon>
        <taxon>Dikarya</taxon>
        <taxon>Ascomycota</taxon>
        <taxon>Pezizomycotina</taxon>
        <taxon>Dothideomycetes</taxon>
        <taxon>Dothideomycetidae</taxon>
        <taxon>Mycosphaerellales</taxon>
        <taxon>Mycosphaerellaceae</taxon>
        <taxon>Ramularia</taxon>
    </lineage>
</organism>
<accession>A0A2D3URA9</accession>
<feature type="chain" id="PRO_5013676109" description="Peptidase M6-like domain-containing protein" evidence="1">
    <location>
        <begin position="19"/>
        <end position="677"/>
    </location>
</feature>
<keyword evidence="1" id="KW-0732">Signal</keyword>
<reference evidence="3 4" key="1">
    <citation type="submission" date="2016-03" db="EMBL/GenBank/DDBJ databases">
        <authorList>
            <person name="Ploux O."/>
        </authorList>
    </citation>
    <scope>NUCLEOTIDE SEQUENCE [LARGE SCALE GENOMIC DNA]</scope>
    <source>
        <strain evidence="3 4">URUG2</strain>
    </source>
</reference>
<dbReference type="NCBIfam" id="TIGR03296">
    <property type="entry name" value="M6dom_TIGR03296"/>
    <property type="match status" value="1"/>
</dbReference>
<dbReference type="Proteomes" id="UP000225277">
    <property type="component" value="Unassembled WGS sequence"/>
</dbReference>
<feature type="domain" description="Peptidase M6-like" evidence="2">
    <location>
        <begin position="278"/>
        <end position="330"/>
    </location>
</feature>
<dbReference type="GeneID" id="35600643"/>
<evidence type="ECO:0000256" key="1">
    <source>
        <dbReference type="SAM" id="SignalP"/>
    </source>
</evidence>
<feature type="signal peptide" evidence="1">
    <location>
        <begin position="1"/>
        <end position="18"/>
    </location>
</feature>
<dbReference type="SUPFAM" id="SSF55486">
    <property type="entry name" value="Metalloproteases ('zincins'), catalytic domain"/>
    <property type="match status" value="1"/>
</dbReference>
<dbReference type="Pfam" id="PF05547">
    <property type="entry name" value="Peptidase_M6"/>
    <property type="match status" value="1"/>
</dbReference>
<dbReference type="InterPro" id="IPR008757">
    <property type="entry name" value="Peptidase_M6-like_domain"/>
</dbReference>
<evidence type="ECO:0000313" key="3">
    <source>
        <dbReference type="EMBL" id="CZT19632.1"/>
    </source>
</evidence>
<dbReference type="AlphaFoldDB" id="A0A2D3URA9"/>
<dbReference type="STRING" id="112498.A0A2D3URA9"/>